<feature type="non-terminal residue" evidence="2">
    <location>
        <position position="157"/>
    </location>
</feature>
<organism evidence="2 3">
    <name type="scientific">Astrephomene gubernaculifera</name>
    <dbReference type="NCBI Taxonomy" id="47775"/>
    <lineage>
        <taxon>Eukaryota</taxon>
        <taxon>Viridiplantae</taxon>
        <taxon>Chlorophyta</taxon>
        <taxon>core chlorophytes</taxon>
        <taxon>Chlorophyceae</taxon>
        <taxon>CS clade</taxon>
        <taxon>Chlamydomonadales</taxon>
        <taxon>Astrephomenaceae</taxon>
        <taxon>Astrephomene</taxon>
    </lineage>
</organism>
<dbReference type="EMBL" id="BMAR01000001">
    <property type="protein sequence ID" value="GFR40944.1"/>
    <property type="molecule type" value="Genomic_DNA"/>
</dbReference>
<comment type="caution">
    <text evidence="2">The sequence shown here is derived from an EMBL/GenBank/DDBJ whole genome shotgun (WGS) entry which is preliminary data.</text>
</comment>
<name>A0AAD3DGQ2_9CHLO</name>
<accession>A0AAD3DGQ2</accession>
<sequence>AYTLSADGTEPHCLEGSVLDWLSGSGVSWLQAGLLSDVERLRPEALLDTDFMAAGLAAGERTGANMAMEVLPGECERQARLLDSLVLARSARTSSSTAAAAPTSTSMPTIPTSPASSRAASAYSSSGGASSSEGGSSSSSRNSSHGGGAGSYAPPSA</sequence>
<feature type="region of interest" description="Disordered" evidence="1">
    <location>
        <begin position="91"/>
        <end position="157"/>
    </location>
</feature>
<protein>
    <submittedName>
        <fullName evidence="2">Uncharacterized protein</fullName>
    </submittedName>
</protein>
<proteinExistence type="predicted"/>
<dbReference type="AlphaFoldDB" id="A0AAD3DGQ2"/>
<evidence type="ECO:0000313" key="3">
    <source>
        <dbReference type="Proteomes" id="UP001054857"/>
    </source>
</evidence>
<feature type="non-terminal residue" evidence="2">
    <location>
        <position position="1"/>
    </location>
</feature>
<reference evidence="2 3" key="1">
    <citation type="journal article" date="2021" name="Sci. Rep.">
        <title>Genome sequencing of the multicellular alga Astrephomene provides insights into convergent evolution of germ-soma differentiation.</title>
        <authorList>
            <person name="Yamashita S."/>
            <person name="Yamamoto K."/>
            <person name="Matsuzaki R."/>
            <person name="Suzuki S."/>
            <person name="Yamaguchi H."/>
            <person name="Hirooka S."/>
            <person name="Minakuchi Y."/>
            <person name="Miyagishima S."/>
            <person name="Kawachi M."/>
            <person name="Toyoda A."/>
            <person name="Nozaki H."/>
        </authorList>
    </citation>
    <scope>NUCLEOTIDE SEQUENCE [LARGE SCALE GENOMIC DNA]</scope>
    <source>
        <strain evidence="2 3">NIES-4017</strain>
    </source>
</reference>
<dbReference type="Proteomes" id="UP001054857">
    <property type="component" value="Unassembled WGS sequence"/>
</dbReference>
<feature type="compositionally biased region" description="Low complexity" evidence="1">
    <location>
        <begin position="91"/>
        <end position="144"/>
    </location>
</feature>
<evidence type="ECO:0000256" key="1">
    <source>
        <dbReference type="SAM" id="MobiDB-lite"/>
    </source>
</evidence>
<keyword evidence="3" id="KW-1185">Reference proteome</keyword>
<evidence type="ECO:0000313" key="2">
    <source>
        <dbReference type="EMBL" id="GFR40944.1"/>
    </source>
</evidence>
<gene>
    <name evidence="2" type="ORF">Agub_g1607</name>
</gene>